<dbReference type="InterPro" id="IPR051591">
    <property type="entry name" value="UPF0224_FAM112_RNA_Proc"/>
</dbReference>
<dbReference type="PANTHER" id="PTHR21402:SF5">
    <property type="entry name" value="GAMETOCYTE SPECIFIC FACTOR 1"/>
    <property type="match status" value="1"/>
</dbReference>
<evidence type="ECO:0000313" key="5">
    <source>
        <dbReference type="EMBL" id="ADR79274.1"/>
    </source>
</evidence>
<dbReference type="EMBL" id="GU451899">
    <property type="protein sequence ID" value="ADR79274.1"/>
    <property type="molecule type" value="mRNA"/>
</dbReference>
<dbReference type="Pfam" id="PF05253">
    <property type="entry name" value="zf-U11-48K"/>
    <property type="match status" value="2"/>
</dbReference>
<evidence type="ECO:0000256" key="2">
    <source>
        <dbReference type="ARBA" id="ARBA00022771"/>
    </source>
</evidence>
<reference evidence="5" key="1">
    <citation type="journal article" date="2011" name="Hydrobiologia">
        <title>Sequence analysis of genomic DNA (680 Mb) by GS-FLX-Titanium sequencer in the monogonont rotifer, Brachionus ibericus.</title>
        <authorList>
            <person name="Lee J.-S."/>
            <person name="Kim R.-O."/>
            <person name="Rhee J.-S."/>
            <person name="Han J."/>
            <person name="Hwang D.-S."/>
            <person name="Choi B.-S."/>
            <person name="Lee C.J."/>
            <person name="Yoon Y.-D."/>
            <person name="Lim J.-S."/>
            <person name="Lee Y.-M."/>
            <person name="Park G.S."/>
            <person name="Hagiwara A."/>
            <person name="Choi I.-Y."/>
        </authorList>
    </citation>
    <scope>NUCLEOTIDE SEQUENCE</scope>
</reference>
<dbReference type="InterPro" id="IPR036236">
    <property type="entry name" value="Znf_C2H2_sf"/>
</dbReference>
<keyword evidence="2" id="KW-0863">Zinc-finger</keyword>
<dbReference type="PANTHER" id="PTHR21402">
    <property type="entry name" value="GAMETOCYTE SPECIFIC FACTOR 1-RELATED"/>
    <property type="match status" value="1"/>
</dbReference>
<feature type="domain" description="CHHC U11-48K-type" evidence="4">
    <location>
        <begin position="3"/>
        <end position="30"/>
    </location>
</feature>
<keyword evidence="3" id="KW-0862">Zinc</keyword>
<protein>
    <submittedName>
        <fullName evidence="5">Gametocyte specific factor 1</fullName>
    </submittedName>
</protein>
<feature type="non-terminal residue" evidence="5">
    <location>
        <position position="76"/>
    </location>
</feature>
<name>E5DRC7_9BILA</name>
<proteinExistence type="evidence at transcript level"/>
<evidence type="ECO:0000256" key="3">
    <source>
        <dbReference type="ARBA" id="ARBA00022833"/>
    </source>
</evidence>
<organism evidence="5">
    <name type="scientific">Brachionus ibericus</name>
    <dbReference type="NCBI Taxonomy" id="183141"/>
    <lineage>
        <taxon>Eukaryota</taxon>
        <taxon>Metazoa</taxon>
        <taxon>Spiralia</taxon>
        <taxon>Gnathifera</taxon>
        <taxon>Rotifera</taxon>
        <taxon>Eurotatoria</taxon>
        <taxon>Monogononta</taxon>
        <taxon>Pseudotrocha</taxon>
        <taxon>Ploima</taxon>
        <taxon>Brachionidae</taxon>
        <taxon>Brachionus</taxon>
    </lineage>
</organism>
<feature type="domain" description="CHHC U11-48K-type" evidence="4">
    <location>
        <begin position="35"/>
        <end position="62"/>
    </location>
</feature>
<feature type="non-terminal residue" evidence="5">
    <location>
        <position position="1"/>
    </location>
</feature>
<dbReference type="InterPro" id="IPR022776">
    <property type="entry name" value="TRM13/UPF0224_CHHC_Znf_dom"/>
</dbReference>
<dbReference type="GO" id="GO:0008270">
    <property type="term" value="F:zinc ion binding"/>
    <property type="evidence" value="ECO:0007669"/>
    <property type="project" value="UniProtKB-KW"/>
</dbReference>
<dbReference type="PROSITE" id="PS51800">
    <property type="entry name" value="ZF_CHHC_U11_48K"/>
    <property type="match status" value="2"/>
</dbReference>
<accession>E5DRC7</accession>
<keyword evidence="1" id="KW-0479">Metal-binding</keyword>
<sequence>DNLLICPFDQNHKIRSSRFENHIIKCRKLFANIGIEMCPFNAKHIMTRLQMRNHIMVCPDKTRLVYEASLSKTKYK</sequence>
<dbReference type="SUPFAM" id="SSF57667">
    <property type="entry name" value="beta-beta-alpha zinc fingers"/>
    <property type="match status" value="1"/>
</dbReference>
<evidence type="ECO:0000259" key="4">
    <source>
        <dbReference type="PROSITE" id="PS51800"/>
    </source>
</evidence>
<evidence type="ECO:0000256" key="1">
    <source>
        <dbReference type="ARBA" id="ARBA00022723"/>
    </source>
</evidence>
<dbReference type="AlphaFoldDB" id="E5DRC7"/>